<feature type="non-terminal residue" evidence="2">
    <location>
        <position position="158"/>
    </location>
</feature>
<dbReference type="AlphaFoldDB" id="A0A099Z8J3"/>
<evidence type="ECO:0000313" key="2">
    <source>
        <dbReference type="EMBL" id="KGL78819.1"/>
    </source>
</evidence>
<dbReference type="EMBL" id="KL891463">
    <property type="protein sequence ID" value="KGL78819.1"/>
    <property type="molecule type" value="Genomic_DNA"/>
</dbReference>
<name>A0A099Z8J3_TINGU</name>
<feature type="signal peptide" evidence="1">
    <location>
        <begin position="1"/>
        <end position="29"/>
    </location>
</feature>
<reference evidence="2 3" key="1">
    <citation type="submission" date="2014-06" db="EMBL/GenBank/DDBJ databases">
        <title>Genome evolution of avian class.</title>
        <authorList>
            <person name="Zhang G."/>
            <person name="Li C."/>
        </authorList>
    </citation>
    <scope>NUCLEOTIDE SEQUENCE [LARGE SCALE GENOMIC DNA]</scope>
    <source>
        <strain evidence="2">BGI_N309</strain>
    </source>
</reference>
<sequence length="158" mass="17531">LDETCGDSVWLWNVWETVLASFFLPGVSAARAHKNLETLSCWVVKQANATSLVLGELAQDLSTVQHAVLQNRAATDFLLLAHGHGCQDIDGMCCLDLEDHSLSIHKQVKQLMDHSQKIKEDVTLFGIDTLSDWLGLGGWLKCLIKTGLLLWLLCLLFC</sequence>
<dbReference type="Proteomes" id="UP000053641">
    <property type="component" value="Unassembled WGS sequence"/>
</dbReference>
<evidence type="ECO:0000313" key="3">
    <source>
        <dbReference type="Proteomes" id="UP000053641"/>
    </source>
</evidence>
<dbReference type="Gene3D" id="1.10.287.210">
    <property type="match status" value="1"/>
</dbReference>
<evidence type="ECO:0008006" key="4">
    <source>
        <dbReference type="Google" id="ProtNLM"/>
    </source>
</evidence>
<accession>A0A099Z8J3</accession>
<dbReference type="InterPro" id="IPR018154">
    <property type="entry name" value="TLV/ENV_coat_polyprotein"/>
</dbReference>
<evidence type="ECO:0000256" key="1">
    <source>
        <dbReference type="SAM" id="SignalP"/>
    </source>
</evidence>
<gene>
    <name evidence="2" type="ORF">N309_04897</name>
</gene>
<dbReference type="SUPFAM" id="SSF58069">
    <property type="entry name" value="Virus ectodomain"/>
    <property type="match status" value="1"/>
</dbReference>
<feature type="non-terminal residue" evidence="2">
    <location>
        <position position="1"/>
    </location>
</feature>
<keyword evidence="3" id="KW-1185">Reference proteome</keyword>
<proteinExistence type="predicted"/>
<dbReference type="Pfam" id="PF00429">
    <property type="entry name" value="TLV_coat"/>
    <property type="match status" value="1"/>
</dbReference>
<keyword evidence="1" id="KW-0732">Signal</keyword>
<organism evidence="2 3">
    <name type="scientific">Tinamus guttatus</name>
    <name type="common">White-throated tinamou</name>
    <dbReference type="NCBI Taxonomy" id="94827"/>
    <lineage>
        <taxon>Eukaryota</taxon>
        <taxon>Metazoa</taxon>
        <taxon>Chordata</taxon>
        <taxon>Craniata</taxon>
        <taxon>Vertebrata</taxon>
        <taxon>Euteleostomi</taxon>
        <taxon>Archelosauria</taxon>
        <taxon>Archosauria</taxon>
        <taxon>Dinosauria</taxon>
        <taxon>Saurischia</taxon>
        <taxon>Theropoda</taxon>
        <taxon>Coelurosauria</taxon>
        <taxon>Aves</taxon>
        <taxon>Palaeognathae</taxon>
        <taxon>Tinamiformes</taxon>
        <taxon>Tinamidae</taxon>
        <taxon>Tinamus</taxon>
    </lineage>
</organism>
<feature type="chain" id="PRO_5001965963" description="Envelope glycoprotein gp95" evidence="1">
    <location>
        <begin position="30"/>
        <end position="158"/>
    </location>
</feature>
<protein>
    <recommendedName>
        <fullName evidence="4">Envelope glycoprotein gp95</fullName>
    </recommendedName>
</protein>